<reference evidence="2 3" key="1">
    <citation type="submission" date="2014-08" db="EMBL/GenBank/DDBJ databases">
        <title>Genome sequence of Tetragenococcus muriaticus.</title>
        <authorList>
            <person name="Chuea-nongthon C."/>
            <person name="Rodtong S."/>
            <person name="Yongsawatdigul J."/>
            <person name="Steele J.L."/>
            <person name="Liu X.-y."/>
            <person name="Speers J."/>
            <person name="Glasner J.D."/>
            <person name="Neeno-Eckwall E.C."/>
        </authorList>
    </citation>
    <scope>NUCLEOTIDE SEQUENCE [LARGE SCALE GENOMIC DNA]</scope>
    <source>
        <strain evidence="2 3">PMC-11-5</strain>
    </source>
</reference>
<comment type="caution">
    <text evidence="2">The sequence shown here is derived from an EMBL/GenBank/DDBJ whole genome shotgun (WGS) entry which is preliminary data.</text>
</comment>
<proteinExistence type="predicted"/>
<dbReference type="Proteomes" id="UP000029380">
    <property type="component" value="Unassembled WGS sequence"/>
</dbReference>
<dbReference type="InterPro" id="IPR001148">
    <property type="entry name" value="CA_dom"/>
</dbReference>
<dbReference type="Gene3D" id="3.10.200.10">
    <property type="entry name" value="Alpha carbonic anhydrase"/>
    <property type="match status" value="1"/>
</dbReference>
<dbReference type="RefSeq" id="WP_052077202.1">
    <property type="nucleotide sequence ID" value="NZ_JPVU01000145.1"/>
</dbReference>
<accession>A0A091C0Z9</accession>
<dbReference type="AlphaFoldDB" id="A0A091C0Z9"/>
<gene>
    <name evidence="2" type="ORF">TMUPMC115_1346</name>
</gene>
<dbReference type="EMBL" id="JPVU01000145">
    <property type="protein sequence ID" value="KFN91516.1"/>
    <property type="molecule type" value="Genomic_DNA"/>
</dbReference>
<evidence type="ECO:0000313" key="2">
    <source>
        <dbReference type="EMBL" id="KFN91516.1"/>
    </source>
</evidence>
<organism evidence="2 3">
    <name type="scientific">Tetragenococcus muriaticus PMC-11-5</name>
    <dbReference type="NCBI Taxonomy" id="1302649"/>
    <lineage>
        <taxon>Bacteria</taxon>
        <taxon>Bacillati</taxon>
        <taxon>Bacillota</taxon>
        <taxon>Bacilli</taxon>
        <taxon>Lactobacillales</taxon>
        <taxon>Enterococcaceae</taxon>
        <taxon>Tetragenococcus</taxon>
    </lineage>
</organism>
<protein>
    <recommendedName>
        <fullName evidence="1">Alpha-carbonic anhydrase domain-containing protein</fullName>
    </recommendedName>
</protein>
<sequence length="94" mass="11273">MARIWSYTGETGPEFWPNLSQEFYEAAQFPLQSPISLSYEETQLLYEEIIFHYERQRFHIKIRMIQYISNLQIKEVLSIFKQTLLSNGHSFSYA</sequence>
<name>A0A091C0Z9_9ENTE</name>
<feature type="domain" description="Alpha-carbonic anhydrase" evidence="1">
    <location>
        <begin position="3"/>
        <end position="94"/>
    </location>
</feature>
<evidence type="ECO:0000259" key="1">
    <source>
        <dbReference type="PROSITE" id="PS51144"/>
    </source>
</evidence>
<dbReference type="PATRIC" id="fig|1302649.3.peg.1350"/>
<dbReference type="OrthoDB" id="5327615at2"/>
<dbReference type="PROSITE" id="PS51144">
    <property type="entry name" value="ALPHA_CA_2"/>
    <property type="match status" value="1"/>
</dbReference>
<dbReference type="InterPro" id="IPR036398">
    <property type="entry name" value="CA_dom_sf"/>
</dbReference>
<evidence type="ECO:0000313" key="3">
    <source>
        <dbReference type="Proteomes" id="UP000029380"/>
    </source>
</evidence>
<dbReference type="SUPFAM" id="SSF51069">
    <property type="entry name" value="Carbonic anhydrase"/>
    <property type="match status" value="1"/>
</dbReference>